<evidence type="ECO:0000256" key="4">
    <source>
        <dbReference type="RuleBase" id="RU364012"/>
    </source>
</evidence>
<organism evidence="6 7">
    <name type="scientific">Protea cynaroides</name>
    <dbReference type="NCBI Taxonomy" id="273540"/>
    <lineage>
        <taxon>Eukaryota</taxon>
        <taxon>Viridiplantae</taxon>
        <taxon>Streptophyta</taxon>
        <taxon>Embryophyta</taxon>
        <taxon>Tracheophyta</taxon>
        <taxon>Spermatophyta</taxon>
        <taxon>Magnoliopsida</taxon>
        <taxon>Proteales</taxon>
        <taxon>Proteaceae</taxon>
        <taxon>Protea</taxon>
    </lineage>
</organism>
<dbReference type="GO" id="GO:0030154">
    <property type="term" value="P:cell differentiation"/>
    <property type="evidence" value="ECO:0007669"/>
    <property type="project" value="UniProtKB-KW"/>
</dbReference>
<proteinExistence type="inferred from homology"/>
<feature type="compositionally biased region" description="Pro residues" evidence="5">
    <location>
        <begin position="513"/>
        <end position="524"/>
    </location>
</feature>
<keyword evidence="3 4" id="KW-0287">Flowering</keyword>
<dbReference type="OrthoDB" id="1166059at2759"/>
<dbReference type="AlphaFoldDB" id="A0A9Q0QY44"/>
<comment type="similarity">
    <text evidence="1 4">Belongs to the Frigida family.</text>
</comment>
<keyword evidence="7" id="KW-1185">Reference proteome</keyword>
<evidence type="ECO:0000256" key="1">
    <source>
        <dbReference type="ARBA" id="ARBA00008956"/>
    </source>
</evidence>
<reference evidence="6" key="1">
    <citation type="journal article" date="2023" name="Plant J.">
        <title>The genome of the king protea, Protea cynaroides.</title>
        <authorList>
            <person name="Chang J."/>
            <person name="Duong T.A."/>
            <person name="Schoeman C."/>
            <person name="Ma X."/>
            <person name="Roodt D."/>
            <person name="Barker N."/>
            <person name="Li Z."/>
            <person name="Van de Peer Y."/>
            <person name="Mizrachi E."/>
        </authorList>
    </citation>
    <scope>NUCLEOTIDE SEQUENCE</scope>
    <source>
        <tissue evidence="6">Young leaves</tissue>
    </source>
</reference>
<evidence type="ECO:0000256" key="5">
    <source>
        <dbReference type="SAM" id="MobiDB-lite"/>
    </source>
</evidence>
<feature type="compositionally biased region" description="Low complexity" evidence="5">
    <location>
        <begin position="420"/>
        <end position="435"/>
    </location>
</feature>
<evidence type="ECO:0000313" key="7">
    <source>
        <dbReference type="Proteomes" id="UP001141806"/>
    </source>
</evidence>
<dbReference type="Proteomes" id="UP001141806">
    <property type="component" value="Unassembled WGS sequence"/>
</dbReference>
<feature type="region of interest" description="Disordered" evidence="5">
    <location>
        <begin position="476"/>
        <end position="524"/>
    </location>
</feature>
<evidence type="ECO:0000256" key="3">
    <source>
        <dbReference type="ARBA" id="ARBA00023089"/>
    </source>
</evidence>
<accession>A0A9Q0QY44</accession>
<feature type="region of interest" description="Disordered" evidence="5">
    <location>
        <begin position="420"/>
        <end position="448"/>
    </location>
</feature>
<dbReference type="EMBL" id="JAMYWD010000003">
    <property type="protein sequence ID" value="KAJ4976330.1"/>
    <property type="molecule type" value="Genomic_DNA"/>
</dbReference>
<name>A0A9Q0QY44_9MAGN</name>
<sequence>MASLKAISTAIESIDAKKEDLRKAFEVLQAHSFSLASFTLQWKDLDEYFNSIKSSIEERFKELESKESEADEELAMEESTPKIPESNGKQSHSVVVKKEEESEITPRPELKSFCIKMNGKGLRTYLIEHRKEQPLIRDEVAVAFKSSPDPAMLVLDAMQGFYPPNSKGDKDGELAAIRRTGILLLEQLTKFAPEISPQVKEKAKKLAVEWKGKVTTSGENPSEALAFLQLLAAYDLVSAFNVDELLDLLVQISRRKQAIDLCRALGFTEKIPDFIQKLTSKGKRLEAVKFVFAFELADKFPPVPILKTYIKESKKTAGEIRKKGNFSTQSQNEATAKEIAALKAVIKYIEEHNLDSQYPSENLSKRILQLEKQKAERKRPAATPAAKKPTGNKRPRFSPPAAYPKTMHGTTTIASVPQISHTQLQQQQQQHSSLLPDRVTPYLGSAPGPYGLTGQSSLGHYGSSSSGLYGVAGNPISYGGNLSPARSHLYSSDSNPPTGLYDRPYSYAAGYGLPPPQYRPPYYQ</sequence>
<dbReference type="PANTHER" id="PTHR31791">
    <property type="entry name" value="FRIGIDA-LIKE PROTEIN 3-RELATED"/>
    <property type="match status" value="1"/>
</dbReference>
<keyword evidence="2 4" id="KW-0221">Differentiation</keyword>
<comment type="caution">
    <text evidence="6">The sequence shown here is derived from an EMBL/GenBank/DDBJ whole genome shotgun (WGS) entry which is preliminary data.</text>
</comment>
<dbReference type="PANTHER" id="PTHR31791:SF47">
    <property type="entry name" value="INACTIVE FRIGIDA-LIKE PROTEIN 2"/>
    <property type="match status" value="1"/>
</dbReference>
<evidence type="ECO:0000256" key="2">
    <source>
        <dbReference type="ARBA" id="ARBA00022782"/>
    </source>
</evidence>
<feature type="region of interest" description="Disordered" evidence="5">
    <location>
        <begin position="64"/>
        <end position="103"/>
    </location>
</feature>
<dbReference type="GO" id="GO:0009908">
    <property type="term" value="P:flower development"/>
    <property type="evidence" value="ECO:0007669"/>
    <property type="project" value="UniProtKB-KW"/>
</dbReference>
<gene>
    <name evidence="6" type="ORF">NE237_001436</name>
</gene>
<feature type="region of interest" description="Disordered" evidence="5">
    <location>
        <begin position="372"/>
        <end position="407"/>
    </location>
</feature>
<evidence type="ECO:0000313" key="6">
    <source>
        <dbReference type="EMBL" id="KAJ4976330.1"/>
    </source>
</evidence>
<keyword evidence="4" id="KW-0217">Developmental protein</keyword>
<dbReference type="Pfam" id="PF07899">
    <property type="entry name" value="Frigida"/>
    <property type="match status" value="1"/>
</dbReference>
<dbReference type="InterPro" id="IPR012474">
    <property type="entry name" value="Frigida"/>
</dbReference>
<protein>
    <recommendedName>
        <fullName evidence="4">FRIGIDA-like protein</fullName>
    </recommendedName>
</protein>